<protein>
    <submittedName>
        <fullName evidence="1">Uncharacterized protein</fullName>
    </submittedName>
</protein>
<dbReference type="HOGENOM" id="CLU_018552_1_3_1"/>
<sequence length="88" mass="9712">MVAVLEAHDQFVVFPTADSEDVCLACEFTESRTCPEWSGGFLAIDGSTIDLYIKSGLYGEVFYNRKSKYSLGCQAICFSPLSSIKKLI</sequence>
<keyword evidence="2" id="KW-1185">Reference proteome</keyword>
<reference evidence="1 2" key="1">
    <citation type="submission" date="2014-04" db="EMBL/GenBank/DDBJ databases">
        <authorList>
            <consortium name="DOE Joint Genome Institute"/>
            <person name="Kuo A."/>
            <person name="Ruytinx J."/>
            <person name="Rineau F."/>
            <person name="Colpaert J."/>
            <person name="Kohler A."/>
            <person name="Nagy L.G."/>
            <person name="Floudas D."/>
            <person name="Copeland A."/>
            <person name="Barry K.W."/>
            <person name="Cichocki N."/>
            <person name="Veneault-Fourrey C."/>
            <person name="LaButti K."/>
            <person name="Lindquist E.A."/>
            <person name="Lipzen A."/>
            <person name="Lundell T."/>
            <person name="Morin E."/>
            <person name="Murat C."/>
            <person name="Sun H."/>
            <person name="Tunlid A."/>
            <person name="Henrissat B."/>
            <person name="Grigoriev I.V."/>
            <person name="Hibbett D.S."/>
            <person name="Martin F."/>
            <person name="Nordberg H.P."/>
            <person name="Cantor M.N."/>
            <person name="Hua S.X."/>
        </authorList>
    </citation>
    <scope>NUCLEOTIDE SEQUENCE [LARGE SCALE GENOMIC DNA]</scope>
    <source>
        <strain evidence="1 2">UH-Slu-Lm8-n1</strain>
    </source>
</reference>
<name>A0A0D0BAE1_9AGAM</name>
<dbReference type="InParanoid" id="A0A0D0BAE1"/>
<organism evidence="1 2">
    <name type="scientific">Suillus luteus UH-Slu-Lm8-n1</name>
    <dbReference type="NCBI Taxonomy" id="930992"/>
    <lineage>
        <taxon>Eukaryota</taxon>
        <taxon>Fungi</taxon>
        <taxon>Dikarya</taxon>
        <taxon>Basidiomycota</taxon>
        <taxon>Agaricomycotina</taxon>
        <taxon>Agaricomycetes</taxon>
        <taxon>Agaricomycetidae</taxon>
        <taxon>Boletales</taxon>
        <taxon>Suillineae</taxon>
        <taxon>Suillaceae</taxon>
        <taxon>Suillus</taxon>
    </lineage>
</organism>
<proteinExistence type="predicted"/>
<gene>
    <name evidence="1" type="ORF">CY34DRAFT_87193</name>
</gene>
<reference evidence="2" key="2">
    <citation type="submission" date="2015-01" db="EMBL/GenBank/DDBJ databases">
        <title>Evolutionary Origins and Diversification of the Mycorrhizal Mutualists.</title>
        <authorList>
            <consortium name="DOE Joint Genome Institute"/>
            <consortium name="Mycorrhizal Genomics Consortium"/>
            <person name="Kohler A."/>
            <person name="Kuo A."/>
            <person name="Nagy L.G."/>
            <person name="Floudas D."/>
            <person name="Copeland A."/>
            <person name="Barry K.W."/>
            <person name="Cichocki N."/>
            <person name="Veneault-Fourrey C."/>
            <person name="LaButti K."/>
            <person name="Lindquist E.A."/>
            <person name="Lipzen A."/>
            <person name="Lundell T."/>
            <person name="Morin E."/>
            <person name="Murat C."/>
            <person name="Riley R."/>
            <person name="Ohm R."/>
            <person name="Sun H."/>
            <person name="Tunlid A."/>
            <person name="Henrissat B."/>
            <person name="Grigoriev I.V."/>
            <person name="Hibbett D.S."/>
            <person name="Martin F."/>
        </authorList>
    </citation>
    <scope>NUCLEOTIDE SEQUENCE [LARGE SCALE GENOMIC DNA]</scope>
    <source>
        <strain evidence="2">UH-Slu-Lm8-n1</strain>
    </source>
</reference>
<dbReference type="Proteomes" id="UP000054485">
    <property type="component" value="Unassembled WGS sequence"/>
</dbReference>
<evidence type="ECO:0000313" key="2">
    <source>
        <dbReference type="Proteomes" id="UP000054485"/>
    </source>
</evidence>
<dbReference type="AlphaFoldDB" id="A0A0D0BAE1"/>
<dbReference type="EMBL" id="KN835299">
    <property type="protein sequence ID" value="KIK40548.1"/>
    <property type="molecule type" value="Genomic_DNA"/>
</dbReference>
<dbReference type="OrthoDB" id="2687688at2759"/>
<accession>A0A0D0BAE1</accession>
<evidence type="ECO:0000313" key="1">
    <source>
        <dbReference type="EMBL" id="KIK40548.1"/>
    </source>
</evidence>